<proteinExistence type="inferred from homology"/>
<evidence type="ECO:0000256" key="7">
    <source>
        <dbReference type="ARBA" id="ARBA00023157"/>
    </source>
</evidence>
<feature type="transmembrane region" description="Helical" evidence="8">
    <location>
        <begin position="599"/>
        <end position="623"/>
    </location>
</feature>
<evidence type="ECO:0000256" key="3">
    <source>
        <dbReference type="ARBA" id="ARBA00022475"/>
    </source>
</evidence>
<feature type="transmembrane region" description="Helical" evidence="8">
    <location>
        <begin position="306"/>
        <end position="326"/>
    </location>
</feature>
<evidence type="ECO:0000256" key="5">
    <source>
        <dbReference type="ARBA" id="ARBA00022989"/>
    </source>
</evidence>
<feature type="transmembrane region" description="Helical" evidence="8">
    <location>
        <begin position="74"/>
        <end position="93"/>
    </location>
</feature>
<accession>A0A9R1T9W7</accession>
<dbReference type="SUPFAM" id="SSF103473">
    <property type="entry name" value="MFS general substrate transporter"/>
    <property type="match status" value="1"/>
</dbReference>
<feature type="transmembrane region" description="Helical" evidence="8">
    <location>
        <begin position="141"/>
        <end position="163"/>
    </location>
</feature>
<dbReference type="PANTHER" id="PTHR11388:SF76">
    <property type="entry name" value="SOLUTE CARRIER ORGANIC ANION TRANSPORTER FAMILY MEMBER"/>
    <property type="match status" value="1"/>
</dbReference>
<feature type="region of interest" description="Disordered" evidence="9">
    <location>
        <begin position="1"/>
        <end position="21"/>
    </location>
</feature>
<dbReference type="AlphaFoldDB" id="A0A0C9R806"/>
<feature type="transmembrane region" description="Helical" evidence="8">
    <location>
        <begin position="388"/>
        <end position="407"/>
    </location>
</feature>
<dbReference type="GO" id="GO:0015347">
    <property type="term" value="F:sodium-independent organic anion transmembrane transporter activity"/>
    <property type="evidence" value="ECO:0007669"/>
    <property type="project" value="TreeGrafter"/>
</dbReference>
<feature type="transmembrane region" description="Helical" evidence="8">
    <location>
        <begin position="427"/>
        <end position="448"/>
    </location>
</feature>
<feature type="transmembrane region" description="Helical" evidence="8">
    <location>
        <begin position="223"/>
        <end position="243"/>
    </location>
</feature>
<evidence type="ECO:0000313" key="13">
    <source>
        <dbReference type="RefSeq" id="XP_011305515.1"/>
    </source>
</evidence>
<keyword evidence="8" id="KW-0813">Transport</keyword>
<dbReference type="GO" id="GO:0043252">
    <property type="term" value="P:sodium-independent organic anion transport"/>
    <property type="evidence" value="ECO:0007669"/>
    <property type="project" value="TreeGrafter"/>
</dbReference>
<evidence type="ECO:0000313" key="11">
    <source>
        <dbReference type="EMBL" id="JAG72678.1"/>
    </source>
</evidence>
<feature type="region of interest" description="Disordered" evidence="9">
    <location>
        <begin position="348"/>
        <end position="367"/>
    </location>
</feature>
<evidence type="ECO:0000256" key="4">
    <source>
        <dbReference type="ARBA" id="ARBA00022692"/>
    </source>
</evidence>
<evidence type="ECO:0000256" key="8">
    <source>
        <dbReference type="RuleBase" id="RU362056"/>
    </source>
</evidence>
<dbReference type="NCBIfam" id="TIGR00805">
    <property type="entry name" value="oat"/>
    <property type="match status" value="1"/>
</dbReference>
<comment type="similarity">
    <text evidence="2 8">Belongs to the organo anion transporter (TC 2.A.60) family.</text>
</comment>
<dbReference type="InterPro" id="IPR004156">
    <property type="entry name" value="OATP"/>
</dbReference>
<feature type="transmembrane region" description="Helical" evidence="8">
    <location>
        <begin position="460"/>
        <end position="479"/>
    </location>
</feature>
<keyword evidence="3" id="KW-1003">Cell membrane</keyword>
<dbReference type="Pfam" id="PF03137">
    <property type="entry name" value="OATP"/>
    <property type="match status" value="1"/>
</dbReference>
<dbReference type="SUPFAM" id="SSF100895">
    <property type="entry name" value="Kazal-type serine protease inhibitors"/>
    <property type="match status" value="1"/>
</dbReference>
<evidence type="ECO:0000256" key="1">
    <source>
        <dbReference type="ARBA" id="ARBA00004651"/>
    </source>
</evidence>
<dbReference type="InterPro" id="IPR002350">
    <property type="entry name" value="Kazal_dom"/>
</dbReference>
<dbReference type="Pfam" id="PF07648">
    <property type="entry name" value="Kazal_2"/>
    <property type="match status" value="1"/>
</dbReference>
<reference evidence="11" key="1">
    <citation type="submission" date="2015-01" db="EMBL/GenBank/DDBJ databases">
        <title>Transcriptome Assembly of Fopius arisanus.</title>
        <authorList>
            <person name="Geib S."/>
        </authorList>
    </citation>
    <scope>NUCLEOTIDE SEQUENCE</scope>
</reference>
<dbReference type="PANTHER" id="PTHR11388">
    <property type="entry name" value="ORGANIC ANION TRANSPORTER"/>
    <property type="match status" value="1"/>
</dbReference>
<keyword evidence="4 8" id="KW-0812">Transmembrane</keyword>
<accession>A0A0C9R806</accession>
<evidence type="ECO:0000259" key="10">
    <source>
        <dbReference type="PROSITE" id="PS51465"/>
    </source>
</evidence>
<sequence>MNSTKSEVNAANNSEENKSLLEPSKTDVQYPALHTPSVKDVDDFFKELPLTDDTSCGIWCFRGPNLQRFANKKAYVFLYGILGCIFSASYAYFNGTITTLEKRFKIPSKTTGIIMVGNDISQLLVSVVLSYYAGRGHRPRWIAFGIYTVVLFCCLTMLPHFLYGPGEDALQLTKEHGGMSPSGTSNSTALLPGQDKDKKFLCLTKEHRGTDCIEENGNFAPQVILFVAQLVAGIGGSLYYTLGVSYMDDNIQKSKTPALISFSYFLRMLGPAIGYGLASFALKFYISPTLTPTISTTDPRWLGAWWMGWIILAVLLFIFASVLALFPKTLPRAAARKILASERGKLSSSQRDLQEKHNPEDIKHNRSDVPASLGDMLRTFRRLLTNNTLMCNNLATVFYFLGYMPYWVFMPKYIETQYRQSASVSSLITGTVGLIFTAFGILISGLVISKYKPKARYLAAWNIIVGAISVMGMISYAFLRCSANDNQVIMAGTSGTHTSCTDDCNCDYVTYNPVCSEDVRTYISACHAGCRTLTVNPDGTKKYSDCACIKWRYTDSYRNRVDDIVTSNWTTTTDSSSNVLDFTGSATSGPCPVDCQNTFYLFLAVVCLLKFSGATGRASNFLVSVRCVEEKDKAVAMGFGLTIMSLFAFIPSPILFGLILDKTCLIWGKTCTGTGNCWLYNGELLRYLLNFTAASFVTIGTIFDIGVWYFVKDVKIFDDDVELEKVTDKSEDSQLDNRK</sequence>
<feature type="transmembrane region" description="Helical" evidence="8">
    <location>
        <begin position="635"/>
        <end position="660"/>
    </location>
</feature>
<dbReference type="InterPro" id="IPR036058">
    <property type="entry name" value="Kazal_dom_sf"/>
</dbReference>
<keyword evidence="7" id="KW-1015">Disulfide bond</keyword>
<evidence type="ECO:0000256" key="6">
    <source>
        <dbReference type="ARBA" id="ARBA00023136"/>
    </source>
</evidence>
<comment type="subcellular location">
    <subcellularLocation>
        <location evidence="1 8">Cell membrane</location>
        <topology evidence="1 8">Multi-pass membrane protein</topology>
    </subcellularLocation>
</comment>
<reference evidence="13" key="2">
    <citation type="submission" date="2025-04" db="UniProtKB">
        <authorList>
            <consortium name="RefSeq"/>
        </authorList>
    </citation>
    <scope>IDENTIFICATION</scope>
    <source>
        <strain evidence="13">USDA-PBARC FA_bdor</strain>
        <tissue evidence="13">Whole organism</tissue>
    </source>
</reference>
<evidence type="ECO:0000256" key="2">
    <source>
        <dbReference type="ARBA" id="ARBA00009657"/>
    </source>
</evidence>
<feature type="compositionally biased region" description="Low complexity" evidence="9">
    <location>
        <begin position="1"/>
        <end position="14"/>
    </location>
</feature>
<dbReference type="Proteomes" id="UP000694866">
    <property type="component" value="Unplaced"/>
</dbReference>
<dbReference type="EMBL" id="GBYB01002911">
    <property type="protein sequence ID" value="JAG72678.1"/>
    <property type="molecule type" value="Transcribed_RNA"/>
</dbReference>
<keyword evidence="8" id="KW-0406">Ion transport</keyword>
<evidence type="ECO:0000256" key="9">
    <source>
        <dbReference type="SAM" id="MobiDB-lite"/>
    </source>
</evidence>
<dbReference type="CDD" id="cd17336">
    <property type="entry name" value="MFS_SLCO_OATP"/>
    <property type="match status" value="1"/>
</dbReference>
<evidence type="ECO:0000313" key="12">
    <source>
        <dbReference type="Proteomes" id="UP000694866"/>
    </source>
</evidence>
<feature type="transmembrane region" description="Helical" evidence="8">
    <location>
        <begin position="688"/>
        <end position="711"/>
    </location>
</feature>
<dbReference type="PROSITE" id="PS51465">
    <property type="entry name" value="KAZAL_2"/>
    <property type="match status" value="1"/>
</dbReference>
<feature type="domain" description="Kazal-like" evidence="10">
    <location>
        <begin position="494"/>
        <end position="550"/>
    </location>
</feature>
<dbReference type="GO" id="GO:0016323">
    <property type="term" value="C:basolateral plasma membrane"/>
    <property type="evidence" value="ECO:0007669"/>
    <property type="project" value="TreeGrafter"/>
</dbReference>
<feature type="transmembrane region" description="Helical" evidence="8">
    <location>
        <begin position="264"/>
        <end position="286"/>
    </location>
</feature>
<dbReference type="InterPro" id="IPR036259">
    <property type="entry name" value="MFS_trans_sf"/>
</dbReference>
<keyword evidence="5 8" id="KW-1133">Transmembrane helix</keyword>
<keyword evidence="6 8" id="KW-0472">Membrane</keyword>
<feature type="compositionally biased region" description="Basic and acidic residues" evidence="9">
    <location>
        <begin position="352"/>
        <end position="367"/>
    </location>
</feature>
<name>A0A0C9R806_9HYME</name>
<dbReference type="Gene3D" id="1.20.1250.20">
    <property type="entry name" value="MFS general substrate transporter like domains"/>
    <property type="match status" value="1"/>
</dbReference>
<feature type="transmembrane region" description="Helical" evidence="8">
    <location>
        <begin position="113"/>
        <end position="134"/>
    </location>
</feature>
<dbReference type="GO" id="GO:0006811">
    <property type="term" value="P:monoatomic ion transport"/>
    <property type="evidence" value="ECO:0007669"/>
    <property type="project" value="UniProtKB-KW"/>
</dbReference>
<dbReference type="OrthoDB" id="5062115at2759"/>
<gene>
    <name evidence="11" type="primary">SLCO5A1</name>
    <name evidence="13" type="synonym">LOC105267995</name>
    <name evidence="11" type="ORF">g.15101</name>
</gene>
<dbReference type="KEGG" id="fas:105267995"/>
<dbReference type="RefSeq" id="XP_011305515.1">
    <property type="nucleotide sequence ID" value="XM_011307213.1"/>
</dbReference>
<dbReference type="CTD" id="37545"/>
<dbReference type="GeneID" id="105267995"/>
<keyword evidence="12" id="KW-1185">Reference proteome</keyword>
<protein>
    <recommendedName>
        <fullName evidence="8">Solute carrier organic anion transporter family member</fullName>
    </recommendedName>
</protein>
<organism evidence="11">
    <name type="scientific">Fopius arisanus</name>
    <dbReference type="NCBI Taxonomy" id="64838"/>
    <lineage>
        <taxon>Eukaryota</taxon>
        <taxon>Metazoa</taxon>
        <taxon>Ecdysozoa</taxon>
        <taxon>Arthropoda</taxon>
        <taxon>Hexapoda</taxon>
        <taxon>Insecta</taxon>
        <taxon>Pterygota</taxon>
        <taxon>Neoptera</taxon>
        <taxon>Endopterygota</taxon>
        <taxon>Hymenoptera</taxon>
        <taxon>Apocrita</taxon>
        <taxon>Ichneumonoidea</taxon>
        <taxon>Braconidae</taxon>
        <taxon>Opiinae</taxon>
        <taxon>Fopius</taxon>
    </lineage>
</organism>